<feature type="region of interest" description="Disordered" evidence="7">
    <location>
        <begin position="99"/>
        <end position="121"/>
    </location>
</feature>
<evidence type="ECO:0000256" key="7">
    <source>
        <dbReference type="SAM" id="MobiDB-lite"/>
    </source>
</evidence>
<feature type="transmembrane region" description="Helical" evidence="8">
    <location>
        <begin position="441"/>
        <end position="464"/>
    </location>
</feature>
<keyword evidence="5 8" id="KW-0472">Membrane</keyword>
<gene>
    <name evidence="10" type="ORF">GCM10022240_20570</name>
</gene>
<dbReference type="PANTHER" id="PTHR30572:SF4">
    <property type="entry name" value="ABC TRANSPORTER PERMEASE YTRF"/>
    <property type="match status" value="1"/>
</dbReference>
<evidence type="ECO:0000256" key="4">
    <source>
        <dbReference type="ARBA" id="ARBA00022989"/>
    </source>
</evidence>
<dbReference type="EMBL" id="BAABAF010000007">
    <property type="protein sequence ID" value="GAA3768034.1"/>
    <property type="molecule type" value="Genomic_DNA"/>
</dbReference>
<organism evidence="10 11">
    <name type="scientific">Microbacterium kribbense</name>
    <dbReference type="NCBI Taxonomy" id="433645"/>
    <lineage>
        <taxon>Bacteria</taxon>
        <taxon>Bacillati</taxon>
        <taxon>Actinomycetota</taxon>
        <taxon>Actinomycetes</taxon>
        <taxon>Micrococcales</taxon>
        <taxon>Microbacteriaceae</taxon>
        <taxon>Microbacterium</taxon>
    </lineage>
</organism>
<dbReference type="InterPro" id="IPR050250">
    <property type="entry name" value="Macrolide_Exporter_MacB"/>
</dbReference>
<dbReference type="Proteomes" id="UP001500540">
    <property type="component" value="Unassembled WGS sequence"/>
</dbReference>
<name>A0ABP7GQZ3_9MICO</name>
<comment type="similarity">
    <text evidence="6">Belongs to the ABC-4 integral membrane protein family.</text>
</comment>
<keyword evidence="4 8" id="KW-1133">Transmembrane helix</keyword>
<evidence type="ECO:0000313" key="10">
    <source>
        <dbReference type="EMBL" id="GAA3768034.1"/>
    </source>
</evidence>
<reference evidence="11" key="1">
    <citation type="journal article" date="2019" name="Int. J. Syst. Evol. Microbiol.">
        <title>The Global Catalogue of Microorganisms (GCM) 10K type strain sequencing project: providing services to taxonomists for standard genome sequencing and annotation.</title>
        <authorList>
            <consortium name="The Broad Institute Genomics Platform"/>
            <consortium name="The Broad Institute Genome Sequencing Center for Infectious Disease"/>
            <person name="Wu L."/>
            <person name="Ma J."/>
        </authorList>
    </citation>
    <scope>NUCLEOTIDE SEQUENCE [LARGE SCALE GENOMIC DNA]</scope>
    <source>
        <strain evidence="11">JCM 16950</strain>
    </source>
</reference>
<evidence type="ECO:0000256" key="5">
    <source>
        <dbReference type="ARBA" id="ARBA00023136"/>
    </source>
</evidence>
<feature type="domain" description="ABC3 transporter permease C-terminal" evidence="9">
    <location>
        <begin position="299"/>
        <end position="419"/>
    </location>
</feature>
<feature type="transmembrane region" description="Helical" evidence="8">
    <location>
        <begin position="908"/>
        <end position="929"/>
    </location>
</feature>
<feature type="transmembrane region" description="Helical" evidence="8">
    <location>
        <begin position="819"/>
        <end position="842"/>
    </location>
</feature>
<dbReference type="PANTHER" id="PTHR30572">
    <property type="entry name" value="MEMBRANE COMPONENT OF TRANSPORTER-RELATED"/>
    <property type="match status" value="1"/>
</dbReference>
<keyword evidence="2" id="KW-1003">Cell membrane</keyword>
<evidence type="ECO:0000256" key="6">
    <source>
        <dbReference type="ARBA" id="ARBA00038076"/>
    </source>
</evidence>
<evidence type="ECO:0000313" key="11">
    <source>
        <dbReference type="Proteomes" id="UP001500540"/>
    </source>
</evidence>
<feature type="transmembrane region" description="Helical" evidence="8">
    <location>
        <begin position="340"/>
        <end position="372"/>
    </location>
</feature>
<evidence type="ECO:0000256" key="1">
    <source>
        <dbReference type="ARBA" id="ARBA00004651"/>
    </source>
</evidence>
<feature type="transmembrane region" description="Helical" evidence="8">
    <location>
        <begin position="293"/>
        <end position="319"/>
    </location>
</feature>
<evidence type="ECO:0000256" key="2">
    <source>
        <dbReference type="ARBA" id="ARBA00022475"/>
    </source>
</evidence>
<comment type="subcellular location">
    <subcellularLocation>
        <location evidence="1">Cell membrane</location>
        <topology evidence="1">Multi-pass membrane protein</topology>
    </subcellularLocation>
</comment>
<feature type="transmembrane region" description="Helical" evidence="8">
    <location>
        <begin position="868"/>
        <end position="888"/>
    </location>
</feature>
<feature type="transmembrane region" description="Helical" evidence="8">
    <location>
        <begin position="392"/>
        <end position="412"/>
    </location>
</feature>
<evidence type="ECO:0000259" key="9">
    <source>
        <dbReference type="Pfam" id="PF02687"/>
    </source>
</evidence>
<dbReference type="InterPro" id="IPR003838">
    <property type="entry name" value="ABC3_permease_C"/>
</dbReference>
<evidence type="ECO:0000256" key="8">
    <source>
        <dbReference type="SAM" id="Phobius"/>
    </source>
</evidence>
<feature type="domain" description="ABC3 transporter permease C-terminal" evidence="9">
    <location>
        <begin position="823"/>
        <end position="928"/>
    </location>
</feature>
<keyword evidence="11" id="KW-1185">Reference proteome</keyword>
<dbReference type="Pfam" id="PF02687">
    <property type="entry name" value="FtsX"/>
    <property type="match status" value="2"/>
</dbReference>
<sequence length="943" mass="98414">MSRPEEGQRRPRPSAWSRWRVDLRLARRQIARTKGSSLLVMLLVALPVIALAAAAVFTASHIPSAAQRATLELGRAQAWIEIIGGPDPSRTQAIDQPNYSRTDVDENGGAPINPELPRPENADAVIPAGTRVITLHRYGSAYVTTATGTAHMPASVGPVWDPALAGRYTIVDGRVPASGHEAMVTPGALQRIGARIGGALTLPDQGLSFTITGTMRAMDQDPAEDQVFLPASAAGAVQTGGTTWYTVDWQPDYQTLQEMNHAGFVAFARDLVLDPPAGAYTEVQGDRAMFWQLVLYGAIAAAFCGYLVVLLAGAAFAVAARRQQRALAVAASVGAARSDIFRIVVLQGTVLGALGGLFGGAIGIAASAVWMLVTDNGVVGSFWGNWGIQVPWTLIAGIIAFAVIVGTIAAIAPARGATRGDVLAALRGSRRPARLNPRRPLWGLGMMLLGLCATVGGALGTAALNAAPVVNYDTPWRAVLIIAIVAGPVVFQIGFIVGGHWLLARIAAALSHVGLAARIAARDAAATPSRVVPAFASIAACVFLASFALSATAMTNAGSSRNYAWGGHLGLVQVFMWGDDIATHPDEYVDAARSLVASTNPQRTGVLSGPVQYQYDPSTRQPADPAAPAWSVADASMSAGDCDRCDPRAALTQGPSLAVAEPQTLAAYLGRPLPAAARAVLQDGGALALADHLLGPDGDSVTLTRWSAATYEEYNNALARYWQGSTDAADLPTPEATQKIPATTLAGVRFQGGIQLVITPETAAHLGIRTQPQTLMVAYAEPPTPEVTDALTAAAAGAHVGRGGFDVYVEKGPAPIDPVLWAISGGAMALVLGAGAVCLGLARFERRPDDATLSAVGAGIRVRRRINAWQALIIVGIGTIVGTAAGLIPMWGIGQTSSDYLQFADAPWLWLGLLAFGLPVVTALVSWCVRPRMPDLTRRVAIA</sequence>
<comment type="caution">
    <text evidence="10">The sequence shown here is derived from an EMBL/GenBank/DDBJ whole genome shotgun (WGS) entry which is preliminary data.</text>
</comment>
<feature type="transmembrane region" description="Helical" evidence="8">
    <location>
        <begin position="531"/>
        <end position="554"/>
    </location>
</feature>
<evidence type="ECO:0000256" key="3">
    <source>
        <dbReference type="ARBA" id="ARBA00022692"/>
    </source>
</evidence>
<dbReference type="RefSeq" id="WP_344783240.1">
    <property type="nucleotide sequence ID" value="NZ_BAABAF010000007.1"/>
</dbReference>
<keyword evidence="3 8" id="KW-0812">Transmembrane</keyword>
<protein>
    <recommendedName>
        <fullName evidence="9">ABC3 transporter permease C-terminal domain-containing protein</fullName>
    </recommendedName>
</protein>
<accession>A0ABP7GQZ3</accession>
<proteinExistence type="inferred from homology"/>
<feature type="transmembrane region" description="Helical" evidence="8">
    <location>
        <begin position="476"/>
        <end position="503"/>
    </location>
</feature>